<organism evidence="5 6">
    <name type="scientific">Cupriavidus basilensis</name>
    <dbReference type="NCBI Taxonomy" id="68895"/>
    <lineage>
        <taxon>Bacteria</taxon>
        <taxon>Pseudomonadati</taxon>
        <taxon>Pseudomonadota</taxon>
        <taxon>Betaproteobacteria</taxon>
        <taxon>Burkholderiales</taxon>
        <taxon>Burkholderiaceae</taxon>
        <taxon>Cupriavidus</taxon>
    </lineage>
</organism>
<name>A0ABT6B438_9BURK</name>
<evidence type="ECO:0000256" key="2">
    <source>
        <dbReference type="ARBA" id="ARBA00023125"/>
    </source>
</evidence>
<dbReference type="InterPro" id="IPR036388">
    <property type="entry name" value="WH-like_DNA-bd_sf"/>
</dbReference>
<dbReference type="Pfam" id="PF07729">
    <property type="entry name" value="FCD"/>
    <property type="match status" value="1"/>
</dbReference>
<dbReference type="Proteomes" id="UP001216674">
    <property type="component" value="Unassembled WGS sequence"/>
</dbReference>
<dbReference type="Pfam" id="PF00392">
    <property type="entry name" value="GntR"/>
    <property type="match status" value="1"/>
</dbReference>
<dbReference type="Gene3D" id="1.20.120.530">
    <property type="entry name" value="GntR ligand-binding domain-like"/>
    <property type="match status" value="1"/>
</dbReference>
<dbReference type="SUPFAM" id="SSF46785">
    <property type="entry name" value="Winged helix' DNA-binding domain"/>
    <property type="match status" value="1"/>
</dbReference>
<evidence type="ECO:0000313" key="5">
    <source>
        <dbReference type="EMBL" id="MDF3839639.1"/>
    </source>
</evidence>
<dbReference type="EMBL" id="JARJLM010000692">
    <property type="protein sequence ID" value="MDF3839639.1"/>
    <property type="molecule type" value="Genomic_DNA"/>
</dbReference>
<keyword evidence="6" id="KW-1185">Reference proteome</keyword>
<dbReference type="RefSeq" id="WP_276269283.1">
    <property type="nucleotide sequence ID" value="NZ_JARJLM010000692.1"/>
</dbReference>
<evidence type="ECO:0000256" key="3">
    <source>
        <dbReference type="ARBA" id="ARBA00023163"/>
    </source>
</evidence>
<dbReference type="PANTHER" id="PTHR43537">
    <property type="entry name" value="TRANSCRIPTIONAL REGULATOR, GNTR FAMILY"/>
    <property type="match status" value="1"/>
</dbReference>
<dbReference type="InterPro" id="IPR000524">
    <property type="entry name" value="Tscrpt_reg_HTH_GntR"/>
</dbReference>
<dbReference type="InterPro" id="IPR036390">
    <property type="entry name" value="WH_DNA-bd_sf"/>
</dbReference>
<dbReference type="PANTHER" id="PTHR43537:SF53">
    <property type="entry name" value="HTH-TYPE TRANSCRIPTIONAL REPRESSOR NANR"/>
    <property type="match status" value="1"/>
</dbReference>
<evidence type="ECO:0000259" key="4">
    <source>
        <dbReference type="PROSITE" id="PS50949"/>
    </source>
</evidence>
<evidence type="ECO:0000256" key="1">
    <source>
        <dbReference type="ARBA" id="ARBA00023015"/>
    </source>
</evidence>
<keyword evidence="1" id="KW-0805">Transcription regulation</keyword>
<dbReference type="InterPro" id="IPR011711">
    <property type="entry name" value="GntR_C"/>
</dbReference>
<dbReference type="SUPFAM" id="SSF48008">
    <property type="entry name" value="GntR ligand-binding domain-like"/>
    <property type="match status" value="1"/>
</dbReference>
<dbReference type="SMART" id="SM00345">
    <property type="entry name" value="HTH_GNTR"/>
    <property type="match status" value="1"/>
</dbReference>
<proteinExistence type="predicted"/>
<dbReference type="Gene3D" id="1.10.10.10">
    <property type="entry name" value="Winged helix-like DNA-binding domain superfamily/Winged helix DNA-binding domain"/>
    <property type="match status" value="1"/>
</dbReference>
<dbReference type="PROSITE" id="PS50949">
    <property type="entry name" value="HTH_GNTR"/>
    <property type="match status" value="1"/>
</dbReference>
<sequence>MPTFPARGNPAAIATADPAPGCSSAEIAERVTQSILAQRLAPGTRLGEQALAGLFGVSRTLVREALTRLAARGIVTVSARRGWFVIEPSRQEAQQAFAARRAIELGLLRYAAPASAAAIGRLQEHVAREQQALRADDKALRSYLLGDFHVCLGACVGNVLLADTLRDLTARTTLIAMRYQSSHQANESCAEHVQIVAALAEGDTERAIALMDAHLRHVEAGLSAAAPEPPPDPLRQALRPFGGGA</sequence>
<reference evidence="5 6" key="1">
    <citation type="submission" date="2023-03" db="EMBL/GenBank/DDBJ databases">
        <title>Draft assemblies of triclosan tolerant bacteria isolated from returned activated sludge.</title>
        <authorList>
            <person name="Van Hamelsveld S."/>
        </authorList>
    </citation>
    <scope>NUCLEOTIDE SEQUENCE [LARGE SCALE GENOMIC DNA]</scope>
    <source>
        <strain evidence="5 6">GW210010_S58</strain>
    </source>
</reference>
<dbReference type="InterPro" id="IPR008920">
    <property type="entry name" value="TF_FadR/GntR_C"/>
</dbReference>
<evidence type="ECO:0000313" key="6">
    <source>
        <dbReference type="Proteomes" id="UP001216674"/>
    </source>
</evidence>
<keyword evidence="2" id="KW-0238">DNA-binding</keyword>
<comment type="caution">
    <text evidence="5">The sequence shown here is derived from an EMBL/GenBank/DDBJ whole genome shotgun (WGS) entry which is preliminary data.</text>
</comment>
<feature type="domain" description="HTH gntR-type" evidence="4">
    <location>
        <begin position="21"/>
        <end position="88"/>
    </location>
</feature>
<protein>
    <submittedName>
        <fullName evidence="5">GntR family transcriptional regulator</fullName>
    </submittedName>
</protein>
<accession>A0ABT6B438</accession>
<dbReference type="PRINTS" id="PR00035">
    <property type="entry name" value="HTHGNTR"/>
</dbReference>
<dbReference type="CDD" id="cd07377">
    <property type="entry name" value="WHTH_GntR"/>
    <property type="match status" value="1"/>
</dbReference>
<keyword evidence="3" id="KW-0804">Transcription</keyword>
<gene>
    <name evidence="5" type="ORF">P3W85_42885</name>
</gene>
<dbReference type="SMART" id="SM00895">
    <property type="entry name" value="FCD"/>
    <property type="match status" value="1"/>
</dbReference>